<dbReference type="RefSeq" id="WP_242939044.1">
    <property type="nucleotide sequence ID" value="NZ_FQWY01000041.1"/>
</dbReference>
<dbReference type="Gene3D" id="3.20.20.70">
    <property type="entry name" value="Aldolase class I"/>
    <property type="match status" value="1"/>
</dbReference>
<evidence type="ECO:0000259" key="7">
    <source>
        <dbReference type="PROSITE" id="PS51918"/>
    </source>
</evidence>
<dbReference type="AlphaFoldDB" id="A0A1M5R082"/>
<dbReference type="InterPro" id="IPR013785">
    <property type="entry name" value="Aldolase_TIM"/>
</dbReference>
<dbReference type="STRING" id="1123382.SAMN02745221_01902"/>
<dbReference type="SMART" id="SM00729">
    <property type="entry name" value="Elp3"/>
    <property type="match status" value="1"/>
</dbReference>
<dbReference type="PROSITE" id="PS51918">
    <property type="entry name" value="RADICAL_SAM"/>
    <property type="match status" value="1"/>
</dbReference>
<comment type="cofactor">
    <cofactor evidence="1">
        <name>[4Fe-4S] cluster</name>
        <dbReference type="ChEBI" id="CHEBI:49883"/>
    </cofactor>
</comment>
<evidence type="ECO:0000313" key="9">
    <source>
        <dbReference type="Proteomes" id="UP000242329"/>
    </source>
</evidence>
<feature type="domain" description="Radical SAM core" evidence="7">
    <location>
        <begin position="23"/>
        <end position="264"/>
    </location>
</feature>
<dbReference type="InterPro" id="IPR007197">
    <property type="entry name" value="rSAM"/>
</dbReference>
<dbReference type="SFLD" id="SFLDS00029">
    <property type="entry name" value="Radical_SAM"/>
    <property type="match status" value="1"/>
</dbReference>
<dbReference type="PANTHER" id="PTHR11135:SF1">
    <property type="entry name" value="PROTEIN YHCC"/>
    <property type="match status" value="1"/>
</dbReference>
<dbReference type="InterPro" id="IPR006638">
    <property type="entry name" value="Elp3/MiaA/NifB-like_rSAM"/>
</dbReference>
<organism evidence="8 9">
    <name type="scientific">Thermosyntropha lipolytica DSM 11003</name>
    <dbReference type="NCBI Taxonomy" id="1123382"/>
    <lineage>
        <taxon>Bacteria</taxon>
        <taxon>Bacillati</taxon>
        <taxon>Bacillota</taxon>
        <taxon>Clostridia</taxon>
        <taxon>Eubacteriales</taxon>
        <taxon>Syntrophomonadaceae</taxon>
        <taxon>Thermosyntropha</taxon>
    </lineage>
</organism>
<keyword evidence="3" id="KW-0949">S-adenosyl-L-methionine</keyword>
<dbReference type="GO" id="GO:0051539">
    <property type="term" value="F:4 iron, 4 sulfur cluster binding"/>
    <property type="evidence" value="ECO:0007669"/>
    <property type="project" value="UniProtKB-KW"/>
</dbReference>
<evidence type="ECO:0000256" key="4">
    <source>
        <dbReference type="ARBA" id="ARBA00022723"/>
    </source>
</evidence>
<dbReference type="PANTHER" id="PTHR11135">
    <property type="entry name" value="HISTONE ACETYLTRANSFERASE-RELATED"/>
    <property type="match status" value="1"/>
</dbReference>
<dbReference type="InterPro" id="IPR039661">
    <property type="entry name" value="ELP3"/>
</dbReference>
<evidence type="ECO:0000256" key="6">
    <source>
        <dbReference type="ARBA" id="ARBA00023014"/>
    </source>
</evidence>
<dbReference type="NCBIfam" id="TIGR01212">
    <property type="entry name" value="TIGR01212 family radical SAM protein"/>
    <property type="match status" value="1"/>
</dbReference>
<dbReference type="Pfam" id="PF04055">
    <property type="entry name" value="Radical_SAM"/>
    <property type="match status" value="1"/>
</dbReference>
<dbReference type="SFLD" id="SFLDG01086">
    <property type="entry name" value="elongater_protein-like"/>
    <property type="match status" value="1"/>
</dbReference>
<proteinExistence type="predicted"/>
<keyword evidence="9" id="KW-1185">Reference proteome</keyword>
<evidence type="ECO:0000256" key="3">
    <source>
        <dbReference type="ARBA" id="ARBA00022691"/>
    </source>
</evidence>
<dbReference type="GO" id="GO:0003824">
    <property type="term" value="F:catalytic activity"/>
    <property type="evidence" value="ECO:0007669"/>
    <property type="project" value="InterPro"/>
</dbReference>
<protein>
    <recommendedName>
        <fullName evidence="7">Radical SAM core domain-containing protein</fullName>
    </recommendedName>
</protein>
<dbReference type="InterPro" id="IPR005911">
    <property type="entry name" value="YhcC-like"/>
</dbReference>
<name>A0A1M5R082_9FIRM</name>
<keyword evidence="2" id="KW-0004">4Fe-4S</keyword>
<gene>
    <name evidence="8" type="ORF">SAMN02745221_01902</name>
</gene>
<reference evidence="9" key="1">
    <citation type="submission" date="2016-11" db="EMBL/GenBank/DDBJ databases">
        <authorList>
            <person name="Varghese N."/>
            <person name="Submissions S."/>
        </authorList>
    </citation>
    <scope>NUCLEOTIDE SEQUENCE [LARGE SCALE GENOMIC DNA]</scope>
    <source>
        <strain evidence="9">DSM 11003</strain>
    </source>
</reference>
<accession>A0A1M5R082</accession>
<dbReference type="InterPro" id="IPR032432">
    <property type="entry name" value="Radical_SAM_C"/>
</dbReference>
<dbReference type="SFLD" id="SFLDG01091">
    <property type="entry name" value="uncharacterized_CHP01210-like"/>
    <property type="match status" value="1"/>
</dbReference>
<dbReference type="EMBL" id="FQWY01000041">
    <property type="protein sequence ID" value="SHH19551.1"/>
    <property type="molecule type" value="Genomic_DNA"/>
</dbReference>
<sequence length="312" mass="35763">MDIKPLTWDGKRYHSLNYYLRKKFGQKVFKLSLDAGFTCPNRDGTISKEGCYFCSSRGSGDFAGERGKSITEQMEQIKKVMHQKWKAGLYIAYFQAFTNTYAPVDRLRELYQTALASPGVVGLAIATRPDCLPEEVLDLLQELNRKTYLWVELGLQTIHERTARMVNLGYNYETFLQALEKLNQRGIDTVAHIILGLPGEDYEDMLLTGKTLGKLPLQGLKIHLLHLMEGTPLVRLYEAGKLNFLSQEEYVNLVVDILEYISPEIVIHRLTGDSPRHLLIGPRWSLRKWEVLNSIDDELVRRNSWQGKRLSG</sequence>
<evidence type="ECO:0000256" key="5">
    <source>
        <dbReference type="ARBA" id="ARBA00023004"/>
    </source>
</evidence>
<dbReference type="GO" id="GO:0046872">
    <property type="term" value="F:metal ion binding"/>
    <property type="evidence" value="ECO:0007669"/>
    <property type="project" value="UniProtKB-KW"/>
</dbReference>
<dbReference type="InterPro" id="IPR058240">
    <property type="entry name" value="rSAM_sf"/>
</dbReference>
<dbReference type="Proteomes" id="UP000242329">
    <property type="component" value="Unassembled WGS sequence"/>
</dbReference>
<evidence type="ECO:0000256" key="1">
    <source>
        <dbReference type="ARBA" id="ARBA00001966"/>
    </source>
</evidence>
<keyword evidence="6" id="KW-0411">Iron-sulfur</keyword>
<evidence type="ECO:0000256" key="2">
    <source>
        <dbReference type="ARBA" id="ARBA00022485"/>
    </source>
</evidence>
<dbReference type="SUPFAM" id="SSF102114">
    <property type="entry name" value="Radical SAM enzymes"/>
    <property type="match status" value="1"/>
</dbReference>
<evidence type="ECO:0000313" key="8">
    <source>
        <dbReference type="EMBL" id="SHH19551.1"/>
    </source>
</evidence>
<dbReference type="Pfam" id="PF16199">
    <property type="entry name" value="Radical_SAM_C"/>
    <property type="match status" value="1"/>
</dbReference>
<keyword evidence="4" id="KW-0479">Metal-binding</keyword>
<keyword evidence="5" id="KW-0408">Iron</keyword>